<comment type="similarity">
    <text evidence="1 2">Belongs to the LOG family.</text>
</comment>
<evidence type="ECO:0000256" key="2">
    <source>
        <dbReference type="RuleBase" id="RU363015"/>
    </source>
</evidence>
<dbReference type="Proteomes" id="UP000823614">
    <property type="component" value="Unassembled WGS sequence"/>
</dbReference>
<comment type="caution">
    <text evidence="3">The sequence shown here is derived from an EMBL/GenBank/DDBJ whole genome shotgun (WGS) entry which is preliminary data.</text>
</comment>
<proteinExistence type="inferred from homology"/>
<dbReference type="EC" id="3.2.2.n1" evidence="2"/>
<dbReference type="Pfam" id="PF03641">
    <property type="entry name" value="Lysine_decarbox"/>
    <property type="match status" value="1"/>
</dbReference>
<sequence>MNKINSICVFCGSNYGSNPIFQKKAEDLGKYLANNKITLVFGGNSDGIMGTISKTVMKNNGKVIGITAQNIEQITTTSTNITQIIKTPDISERKKKMLEYSDAFIAFPGGWGTLEELSTIISWKRAELHNKPLALLNVNHFYDKLWAFFQITLQESFISKKDLDSVICSSDIQEIINFFKNF</sequence>
<keyword evidence="2" id="KW-0378">Hydrolase</keyword>
<protein>
    <recommendedName>
        <fullName evidence="2">Cytokinin riboside 5'-monophosphate phosphoribohydrolase</fullName>
        <ecNumber evidence="2">3.2.2.n1</ecNumber>
    </recommendedName>
</protein>
<dbReference type="GO" id="GO:0016799">
    <property type="term" value="F:hydrolase activity, hydrolyzing N-glycosyl compounds"/>
    <property type="evidence" value="ECO:0007669"/>
    <property type="project" value="TreeGrafter"/>
</dbReference>
<organism evidence="3 4">
    <name type="scientific">Candidatus Gallilactobacillus intestinavium</name>
    <dbReference type="NCBI Taxonomy" id="2840838"/>
    <lineage>
        <taxon>Bacteria</taxon>
        <taxon>Bacillati</taxon>
        <taxon>Bacillota</taxon>
        <taxon>Bacilli</taxon>
        <taxon>Lactobacillales</taxon>
        <taxon>Lactobacillaceae</taxon>
        <taxon>Lactobacillaceae incertae sedis</taxon>
        <taxon>Candidatus Gallilactobacillus</taxon>
    </lineage>
</organism>
<dbReference type="SUPFAM" id="SSF102405">
    <property type="entry name" value="MCP/YpsA-like"/>
    <property type="match status" value="1"/>
</dbReference>
<evidence type="ECO:0000313" key="4">
    <source>
        <dbReference type="Proteomes" id="UP000823614"/>
    </source>
</evidence>
<evidence type="ECO:0000313" key="3">
    <source>
        <dbReference type="EMBL" id="MBO8441571.1"/>
    </source>
</evidence>
<dbReference type="InterPro" id="IPR005269">
    <property type="entry name" value="LOG"/>
</dbReference>
<dbReference type="Gene3D" id="3.40.50.450">
    <property type="match status" value="1"/>
</dbReference>
<dbReference type="InterPro" id="IPR031100">
    <property type="entry name" value="LOG_fam"/>
</dbReference>
<keyword evidence="2" id="KW-0203">Cytokinin biosynthesis</keyword>
<reference evidence="3" key="2">
    <citation type="journal article" date="2021" name="PeerJ">
        <title>Extensive microbial diversity within the chicken gut microbiome revealed by metagenomics and culture.</title>
        <authorList>
            <person name="Gilroy R."/>
            <person name="Ravi A."/>
            <person name="Getino M."/>
            <person name="Pursley I."/>
            <person name="Horton D.L."/>
            <person name="Alikhan N.F."/>
            <person name="Baker D."/>
            <person name="Gharbi K."/>
            <person name="Hall N."/>
            <person name="Watson M."/>
            <person name="Adriaenssens E.M."/>
            <person name="Foster-Nyarko E."/>
            <person name="Jarju S."/>
            <person name="Secka A."/>
            <person name="Antonio M."/>
            <person name="Oren A."/>
            <person name="Chaudhuri R.R."/>
            <person name="La Ragione R."/>
            <person name="Hildebrand F."/>
            <person name="Pallen M.J."/>
        </authorList>
    </citation>
    <scope>NUCLEOTIDE SEQUENCE</scope>
    <source>
        <strain evidence="3">C6-149</strain>
    </source>
</reference>
<reference evidence="3" key="1">
    <citation type="submission" date="2020-10" db="EMBL/GenBank/DDBJ databases">
        <authorList>
            <person name="Gilroy R."/>
        </authorList>
    </citation>
    <scope>NUCLEOTIDE SEQUENCE</scope>
    <source>
        <strain evidence="3">C6-149</strain>
    </source>
</reference>
<dbReference type="GO" id="GO:0005829">
    <property type="term" value="C:cytosol"/>
    <property type="evidence" value="ECO:0007669"/>
    <property type="project" value="TreeGrafter"/>
</dbReference>
<dbReference type="EMBL" id="JADIMP010000060">
    <property type="protein sequence ID" value="MBO8441571.1"/>
    <property type="molecule type" value="Genomic_DNA"/>
</dbReference>
<dbReference type="PANTHER" id="PTHR31223:SF70">
    <property type="entry name" value="LOG FAMILY PROTEIN YJL055W"/>
    <property type="match status" value="1"/>
</dbReference>
<dbReference type="PANTHER" id="PTHR31223">
    <property type="entry name" value="LOG FAMILY PROTEIN YJL055W"/>
    <property type="match status" value="1"/>
</dbReference>
<dbReference type="NCBIfam" id="TIGR00730">
    <property type="entry name" value="Rossman fold protein, TIGR00730 family"/>
    <property type="match status" value="1"/>
</dbReference>
<accession>A0A9D9H823</accession>
<dbReference type="AlphaFoldDB" id="A0A9D9H823"/>
<dbReference type="GO" id="GO:0009691">
    <property type="term" value="P:cytokinin biosynthetic process"/>
    <property type="evidence" value="ECO:0007669"/>
    <property type="project" value="UniProtKB-UniRule"/>
</dbReference>
<evidence type="ECO:0000256" key="1">
    <source>
        <dbReference type="ARBA" id="ARBA00006763"/>
    </source>
</evidence>
<name>A0A9D9H823_9LACO</name>
<gene>
    <name evidence="3" type="ORF">IAA89_03890</name>
</gene>